<reference evidence="2 3" key="1">
    <citation type="submission" date="2011-02" db="EMBL/GenBank/DDBJ databases">
        <title>The Genome Sequence of Sphaeroforma arctica JP610.</title>
        <authorList>
            <consortium name="The Broad Institute Genome Sequencing Platform"/>
            <person name="Russ C."/>
            <person name="Cuomo C."/>
            <person name="Young S.K."/>
            <person name="Zeng Q."/>
            <person name="Gargeya S."/>
            <person name="Alvarado L."/>
            <person name="Berlin A."/>
            <person name="Chapman S.B."/>
            <person name="Chen Z."/>
            <person name="Freedman E."/>
            <person name="Gellesch M."/>
            <person name="Goldberg J."/>
            <person name="Griggs A."/>
            <person name="Gujja S."/>
            <person name="Heilman E."/>
            <person name="Heiman D."/>
            <person name="Howarth C."/>
            <person name="Mehta T."/>
            <person name="Neiman D."/>
            <person name="Pearson M."/>
            <person name="Roberts A."/>
            <person name="Saif S."/>
            <person name="Shea T."/>
            <person name="Shenoy N."/>
            <person name="Sisk P."/>
            <person name="Stolte C."/>
            <person name="Sykes S."/>
            <person name="White J."/>
            <person name="Yandava C."/>
            <person name="Burger G."/>
            <person name="Gray M.W."/>
            <person name="Holland P.W.H."/>
            <person name="King N."/>
            <person name="Lang F.B.F."/>
            <person name="Roger A.J."/>
            <person name="Ruiz-Trillo I."/>
            <person name="Haas B."/>
            <person name="Nusbaum C."/>
            <person name="Birren B."/>
        </authorList>
    </citation>
    <scope>NUCLEOTIDE SEQUENCE [LARGE SCALE GENOMIC DNA]</scope>
    <source>
        <strain evidence="2 3">JP610</strain>
    </source>
</reference>
<feature type="region of interest" description="Disordered" evidence="1">
    <location>
        <begin position="54"/>
        <end position="100"/>
    </location>
</feature>
<dbReference type="AlphaFoldDB" id="A0A0L0FW12"/>
<gene>
    <name evidence="2" type="ORF">SARC_06636</name>
</gene>
<dbReference type="EMBL" id="KQ242077">
    <property type="protein sequence ID" value="KNC81022.1"/>
    <property type="molecule type" value="Genomic_DNA"/>
</dbReference>
<name>A0A0L0FW12_9EUKA</name>
<feature type="compositionally biased region" description="Basic and acidic residues" evidence="1">
    <location>
        <begin position="65"/>
        <end position="100"/>
    </location>
</feature>
<dbReference type="RefSeq" id="XP_014154924.1">
    <property type="nucleotide sequence ID" value="XM_014299449.1"/>
</dbReference>
<organism evidence="2 3">
    <name type="scientific">Sphaeroforma arctica JP610</name>
    <dbReference type="NCBI Taxonomy" id="667725"/>
    <lineage>
        <taxon>Eukaryota</taxon>
        <taxon>Ichthyosporea</taxon>
        <taxon>Ichthyophonida</taxon>
        <taxon>Sphaeroforma</taxon>
    </lineage>
</organism>
<dbReference type="GeneID" id="25907140"/>
<evidence type="ECO:0000256" key="1">
    <source>
        <dbReference type="SAM" id="MobiDB-lite"/>
    </source>
</evidence>
<keyword evidence="3" id="KW-1185">Reference proteome</keyword>
<sequence>MLCRLPTLFDYELTESLVSCKNPPKATSSKTTLTPDSSEDDKVEILMAVALPLKAPEGPYKNSKKSKEEVGDEVTKKSKEKKVEKRAEKDSLEEAKQTGT</sequence>
<feature type="region of interest" description="Disordered" evidence="1">
    <location>
        <begin position="20"/>
        <end position="40"/>
    </location>
</feature>
<evidence type="ECO:0000313" key="2">
    <source>
        <dbReference type="EMBL" id="KNC81022.1"/>
    </source>
</evidence>
<protein>
    <submittedName>
        <fullName evidence="2">Uncharacterized protein</fullName>
    </submittedName>
</protein>
<feature type="compositionally biased region" description="Polar residues" evidence="1">
    <location>
        <begin position="25"/>
        <end position="36"/>
    </location>
</feature>
<accession>A0A0L0FW12</accession>
<dbReference type="Proteomes" id="UP000054560">
    <property type="component" value="Unassembled WGS sequence"/>
</dbReference>
<evidence type="ECO:0000313" key="3">
    <source>
        <dbReference type="Proteomes" id="UP000054560"/>
    </source>
</evidence>
<proteinExistence type="predicted"/>